<accession>A0AA88VM06</accession>
<gene>
    <name evidence="2" type="ORF">RJ639_010702</name>
</gene>
<protein>
    <submittedName>
        <fullName evidence="2">Uncharacterized protein</fullName>
    </submittedName>
</protein>
<evidence type="ECO:0000256" key="1">
    <source>
        <dbReference type="SAM" id="MobiDB-lite"/>
    </source>
</evidence>
<dbReference type="InterPro" id="IPR009100">
    <property type="entry name" value="AcylCoA_DH/oxidase_NM_dom_sf"/>
</dbReference>
<proteinExistence type="predicted"/>
<dbReference type="Proteomes" id="UP001188597">
    <property type="component" value="Unassembled WGS sequence"/>
</dbReference>
<evidence type="ECO:0000313" key="3">
    <source>
        <dbReference type="Proteomes" id="UP001188597"/>
    </source>
</evidence>
<organism evidence="2 3">
    <name type="scientific">Escallonia herrerae</name>
    <dbReference type="NCBI Taxonomy" id="1293975"/>
    <lineage>
        <taxon>Eukaryota</taxon>
        <taxon>Viridiplantae</taxon>
        <taxon>Streptophyta</taxon>
        <taxon>Embryophyta</taxon>
        <taxon>Tracheophyta</taxon>
        <taxon>Spermatophyta</taxon>
        <taxon>Magnoliopsida</taxon>
        <taxon>eudicotyledons</taxon>
        <taxon>Gunneridae</taxon>
        <taxon>Pentapetalae</taxon>
        <taxon>asterids</taxon>
        <taxon>campanulids</taxon>
        <taxon>Escalloniales</taxon>
        <taxon>Escalloniaceae</taxon>
        <taxon>Escallonia</taxon>
    </lineage>
</organism>
<comment type="caution">
    <text evidence="2">The sequence shown here is derived from an EMBL/GenBank/DDBJ whole genome shotgun (WGS) entry which is preliminary data.</text>
</comment>
<reference evidence="2" key="1">
    <citation type="submission" date="2022-12" db="EMBL/GenBank/DDBJ databases">
        <title>Draft genome assemblies for two species of Escallonia (Escalloniales).</title>
        <authorList>
            <person name="Chanderbali A."/>
            <person name="Dervinis C."/>
            <person name="Anghel I."/>
            <person name="Soltis D."/>
            <person name="Soltis P."/>
            <person name="Zapata F."/>
        </authorList>
    </citation>
    <scope>NUCLEOTIDE SEQUENCE</scope>
    <source>
        <strain evidence="2">UCBG64.0493</strain>
        <tissue evidence="2">Leaf</tissue>
    </source>
</reference>
<keyword evidence="3" id="KW-1185">Reference proteome</keyword>
<name>A0AA88VM06_9ASTE</name>
<evidence type="ECO:0000313" key="2">
    <source>
        <dbReference type="EMBL" id="KAK3011247.1"/>
    </source>
</evidence>
<feature type="region of interest" description="Disordered" evidence="1">
    <location>
        <begin position="1"/>
        <end position="20"/>
    </location>
</feature>
<dbReference type="GO" id="GO:0016627">
    <property type="term" value="F:oxidoreductase activity, acting on the CH-CH group of donors"/>
    <property type="evidence" value="ECO:0007669"/>
    <property type="project" value="InterPro"/>
</dbReference>
<dbReference type="AlphaFoldDB" id="A0AA88VM06"/>
<dbReference type="SUPFAM" id="SSF56645">
    <property type="entry name" value="Acyl-CoA dehydrogenase NM domain-like"/>
    <property type="match status" value="1"/>
</dbReference>
<sequence>METHKSLSPNPNPAAEDDDQPAARRIHRLALHLNQPPGHHSNGDLCMLACAARGKQLDVSTLELTEYMRGKHRDVQERVYEYFNSRPDLQTPIEISKDEHRKLCMTQLLGLVREAGIRPFRYVADDPSKYFAIAEAVGSVDMSLGIKMGVQYSLWGGSVINLGTKKHRDKYFEGIDNLEYPGFERSRSPNCGYI</sequence>
<dbReference type="EMBL" id="JAVXUP010001467">
    <property type="protein sequence ID" value="KAK3011247.1"/>
    <property type="molecule type" value="Genomic_DNA"/>
</dbReference>